<evidence type="ECO:0000256" key="5">
    <source>
        <dbReference type="ARBA" id="ARBA00022833"/>
    </source>
</evidence>
<dbReference type="InterPro" id="IPR038508">
    <property type="entry name" value="ArfGAP_dom_sf"/>
</dbReference>
<evidence type="ECO:0000256" key="6">
    <source>
        <dbReference type="ARBA" id="ARBA00023043"/>
    </source>
</evidence>
<evidence type="ECO:0000256" key="9">
    <source>
        <dbReference type="SAM" id="MobiDB-lite"/>
    </source>
</evidence>
<dbReference type="Proteomes" id="UP000492821">
    <property type="component" value="Unassembled WGS sequence"/>
</dbReference>
<dbReference type="InterPro" id="IPR036770">
    <property type="entry name" value="Ankyrin_rpt-contain_sf"/>
</dbReference>
<evidence type="ECO:0000256" key="2">
    <source>
        <dbReference type="ARBA" id="ARBA00022468"/>
    </source>
</evidence>
<dbReference type="PROSITE" id="PS51419">
    <property type="entry name" value="RAB"/>
    <property type="match status" value="1"/>
</dbReference>
<dbReference type="SMART" id="SM00248">
    <property type="entry name" value="ANK"/>
    <property type="match status" value="2"/>
</dbReference>
<feature type="domain" description="Arf-GAP" evidence="11">
    <location>
        <begin position="675"/>
        <end position="795"/>
    </location>
</feature>
<proteinExistence type="inferred from homology"/>
<dbReference type="InterPro" id="IPR027417">
    <property type="entry name" value="P-loop_NTPase"/>
</dbReference>
<reference evidence="13" key="2">
    <citation type="submission" date="2020-10" db="UniProtKB">
        <authorList>
            <consortium name="WormBaseParasite"/>
        </authorList>
    </citation>
    <scope>IDENTIFICATION</scope>
</reference>
<dbReference type="InterPro" id="IPR037278">
    <property type="entry name" value="ARFGAP/RecO"/>
</dbReference>
<feature type="compositionally biased region" description="Low complexity" evidence="9">
    <location>
        <begin position="578"/>
        <end position="595"/>
    </location>
</feature>
<dbReference type="SMART" id="SM00233">
    <property type="entry name" value="PH"/>
    <property type="match status" value="1"/>
</dbReference>
<dbReference type="SMART" id="SM00105">
    <property type="entry name" value="ArfGap"/>
    <property type="match status" value="1"/>
</dbReference>
<dbReference type="SMART" id="SM00174">
    <property type="entry name" value="RHO"/>
    <property type="match status" value="1"/>
</dbReference>
<dbReference type="Gene3D" id="3.40.50.300">
    <property type="entry name" value="P-loop containing nucleotide triphosphate hydrolases"/>
    <property type="match status" value="1"/>
</dbReference>
<dbReference type="Gene3D" id="1.25.40.20">
    <property type="entry name" value="Ankyrin repeat-containing domain"/>
    <property type="match status" value="1"/>
</dbReference>
<evidence type="ECO:0000259" key="10">
    <source>
        <dbReference type="PROSITE" id="PS50003"/>
    </source>
</evidence>
<evidence type="ECO:0000256" key="3">
    <source>
        <dbReference type="ARBA" id="ARBA00022723"/>
    </source>
</evidence>
<dbReference type="PROSITE" id="PS50297">
    <property type="entry name" value="ANK_REP_REGION"/>
    <property type="match status" value="1"/>
</dbReference>
<dbReference type="InterPro" id="IPR051282">
    <property type="entry name" value="Arf-GAP_GTPase_ANK_PH"/>
</dbReference>
<dbReference type="PANTHER" id="PTHR45819">
    <property type="entry name" value="CENTAURIN-GAMMA-1A"/>
    <property type="match status" value="1"/>
</dbReference>
<reference evidence="12" key="1">
    <citation type="journal article" date="2013" name="Genetics">
        <title>The draft genome and transcriptome of Panagrellus redivivus are shaped by the harsh demands of a free-living lifestyle.</title>
        <authorList>
            <person name="Srinivasan J."/>
            <person name="Dillman A.R."/>
            <person name="Macchietto M.G."/>
            <person name="Heikkinen L."/>
            <person name="Lakso M."/>
            <person name="Fracchia K.M."/>
            <person name="Antoshechkin I."/>
            <person name="Mortazavi A."/>
            <person name="Wong G."/>
            <person name="Sternberg P.W."/>
        </authorList>
    </citation>
    <scope>NUCLEOTIDE SEQUENCE [LARGE SCALE GENOMIC DNA]</scope>
    <source>
        <strain evidence="12">MT8872</strain>
    </source>
</reference>
<dbReference type="Pfam" id="PF00071">
    <property type="entry name" value="Ras"/>
    <property type="match status" value="1"/>
</dbReference>
<dbReference type="GO" id="GO:0005525">
    <property type="term" value="F:GTP binding"/>
    <property type="evidence" value="ECO:0007669"/>
    <property type="project" value="InterPro"/>
</dbReference>
<feature type="region of interest" description="Disordered" evidence="9">
    <location>
        <begin position="950"/>
        <end position="981"/>
    </location>
</feature>
<dbReference type="GO" id="GO:0008270">
    <property type="term" value="F:zinc ion binding"/>
    <property type="evidence" value="ECO:0007669"/>
    <property type="project" value="UniProtKB-KW"/>
</dbReference>
<keyword evidence="2" id="KW-0343">GTPase activation</keyword>
<dbReference type="GO" id="GO:0005096">
    <property type="term" value="F:GTPase activator activity"/>
    <property type="evidence" value="ECO:0007669"/>
    <property type="project" value="UniProtKB-KW"/>
</dbReference>
<dbReference type="Pfam" id="PF12796">
    <property type="entry name" value="Ank_2"/>
    <property type="match status" value="1"/>
</dbReference>
<evidence type="ECO:0000313" key="12">
    <source>
        <dbReference type="Proteomes" id="UP000492821"/>
    </source>
</evidence>
<dbReference type="SMART" id="SM00175">
    <property type="entry name" value="RAB"/>
    <property type="match status" value="1"/>
</dbReference>
<dbReference type="FunFam" id="1.10.220.150:FF:000001">
    <property type="entry name" value="Arf-GAP with GTPase, ANK repeat and PH domain-containing protein 1"/>
    <property type="match status" value="1"/>
</dbReference>
<dbReference type="InterPro" id="IPR001806">
    <property type="entry name" value="Small_GTPase"/>
</dbReference>
<dbReference type="InterPro" id="IPR001164">
    <property type="entry name" value="ArfGAP_dom"/>
</dbReference>
<accession>A0A7E4VV04</accession>
<feature type="repeat" description="ANK" evidence="7">
    <location>
        <begin position="833"/>
        <end position="865"/>
    </location>
</feature>
<dbReference type="PROSITE" id="PS50115">
    <property type="entry name" value="ARFGAP"/>
    <property type="match status" value="1"/>
</dbReference>
<feature type="compositionally biased region" description="Polar residues" evidence="9">
    <location>
        <begin position="411"/>
        <end position="431"/>
    </location>
</feature>
<dbReference type="SUPFAM" id="SSF52540">
    <property type="entry name" value="P-loop containing nucleoside triphosphate hydrolases"/>
    <property type="match status" value="1"/>
</dbReference>
<dbReference type="PROSITE" id="PS50003">
    <property type="entry name" value="PH_DOMAIN"/>
    <property type="match status" value="1"/>
</dbReference>
<keyword evidence="5" id="KW-0862">Zinc</keyword>
<dbReference type="SUPFAM" id="SSF48403">
    <property type="entry name" value="Ankyrin repeat"/>
    <property type="match status" value="1"/>
</dbReference>
<dbReference type="Pfam" id="PF01412">
    <property type="entry name" value="ArfGap"/>
    <property type="match status" value="1"/>
</dbReference>
<evidence type="ECO:0000256" key="7">
    <source>
        <dbReference type="PROSITE-ProRule" id="PRU00023"/>
    </source>
</evidence>
<keyword evidence="4 8" id="KW-0863">Zinc-finger</keyword>
<feature type="domain" description="PH" evidence="10">
    <location>
        <begin position="439"/>
        <end position="655"/>
    </location>
</feature>
<dbReference type="SUPFAM" id="SSF50729">
    <property type="entry name" value="PH domain-like"/>
    <property type="match status" value="1"/>
</dbReference>
<feature type="compositionally biased region" description="Polar residues" evidence="9">
    <location>
        <begin position="541"/>
        <end position="555"/>
    </location>
</feature>
<organism evidence="12 13">
    <name type="scientific">Panagrellus redivivus</name>
    <name type="common">Microworm</name>
    <dbReference type="NCBI Taxonomy" id="6233"/>
    <lineage>
        <taxon>Eukaryota</taxon>
        <taxon>Metazoa</taxon>
        <taxon>Ecdysozoa</taxon>
        <taxon>Nematoda</taxon>
        <taxon>Chromadorea</taxon>
        <taxon>Rhabditida</taxon>
        <taxon>Tylenchina</taxon>
        <taxon>Panagrolaimomorpha</taxon>
        <taxon>Panagrolaimoidea</taxon>
        <taxon>Panagrolaimidae</taxon>
        <taxon>Panagrellus</taxon>
    </lineage>
</organism>
<dbReference type="Gene3D" id="2.30.29.30">
    <property type="entry name" value="Pleckstrin-homology domain (PH domain)/Phosphotyrosine-binding domain (PTB)"/>
    <property type="match status" value="1"/>
</dbReference>
<feature type="compositionally biased region" description="Basic residues" evidence="9">
    <location>
        <begin position="600"/>
        <end position="610"/>
    </location>
</feature>
<evidence type="ECO:0000256" key="8">
    <source>
        <dbReference type="PROSITE-ProRule" id="PRU00288"/>
    </source>
</evidence>
<dbReference type="PRINTS" id="PR00405">
    <property type="entry name" value="REVINTRACTNG"/>
</dbReference>
<dbReference type="WBParaSite" id="Pan_g3510.t1">
    <property type="protein sequence ID" value="Pan_g3510.t1"/>
    <property type="gene ID" value="Pan_g3510"/>
</dbReference>
<feature type="compositionally biased region" description="Polar residues" evidence="9">
    <location>
        <begin position="967"/>
        <end position="981"/>
    </location>
</feature>
<feature type="region of interest" description="Disordered" evidence="9">
    <location>
        <begin position="498"/>
        <end position="555"/>
    </location>
</feature>
<dbReference type="PROSITE" id="PS50088">
    <property type="entry name" value="ANK_REPEAT"/>
    <property type="match status" value="1"/>
</dbReference>
<dbReference type="InterPro" id="IPR002110">
    <property type="entry name" value="Ankyrin_rpt"/>
</dbReference>
<feature type="region of interest" description="Disordered" evidence="9">
    <location>
        <begin position="573"/>
        <end position="616"/>
    </location>
</feature>
<feature type="compositionally biased region" description="Low complexity" evidence="9">
    <location>
        <begin position="517"/>
        <end position="527"/>
    </location>
</feature>
<evidence type="ECO:0000313" key="13">
    <source>
        <dbReference type="WBParaSite" id="Pan_g3510.t1"/>
    </source>
</evidence>
<protein>
    <submittedName>
        <fullName evidence="13">Centaurin-gamma-1A</fullName>
    </submittedName>
</protein>
<dbReference type="SMART" id="SM00173">
    <property type="entry name" value="RAS"/>
    <property type="match status" value="1"/>
</dbReference>
<feature type="compositionally biased region" description="Low complexity" evidence="9">
    <location>
        <begin position="384"/>
        <end position="397"/>
    </location>
</feature>
<evidence type="ECO:0000259" key="11">
    <source>
        <dbReference type="PROSITE" id="PS50115"/>
    </source>
</evidence>
<dbReference type="PROSITE" id="PS51421">
    <property type="entry name" value="RAS"/>
    <property type="match status" value="1"/>
</dbReference>
<dbReference type="InterPro" id="IPR001849">
    <property type="entry name" value="PH_domain"/>
</dbReference>
<evidence type="ECO:0000256" key="1">
    <source>
        <dbReference type="ARBA" id="ARBA00005430"/>
    </source>
</evidence>
<sequence>MQDSREHGAGTLRLSQAPRHTIIYEQVRKEINRFESVHPYIYNLYDLIQNVQDEELQEQLRDQILNIENAFVNSQEWTLCRTINEIRLGVVGHINSGKTSLVHYYLTGAFSPEASPEGGRFKKAVIFNDRSHLMLIREEGRTPPTAEFSRWLDGVLVVFALDSRESFNLALDYYEMIQQFRPLNRVPVILVGTQDTVSSTTMPRVITEEEGRSAAMRFNMQNYFETNATYGLKVDEVFKEAYERILQLRGMNRTSERQFQEPQHLSDHRGSYHQRSMSTHLTHRDGMVDPRIAPLPPPKMISMYPPTGGGYSQLSTAAPTHSHNNLATTHSIPQNAYFRSSSSLHPLHPQIEHWNGNANDSFDGSIGASVSSTTSLQPSIGIASTSHLPTPTSTPTTQRKNRRISHLFRSGNKSNNNTNHPDGRASMSSECSVGPGRLIPIKQGTLYKRSSKALNKEWKKKYVCLHTDGRLTYHQNLRDYMAKTPGKEVYLGLATVRLSSRSRPKSKSKPPPPAVPTTTNGTTTTNGKENMNPPSDEPRNGMSTPGDATSGGSDDQAQFALLTSTSSSYVATPIQPGSSVATTNSTTTISSNSGNPATNSKKKRPGHRRLSNMGKDDELDTEFEIITNDQKRWEFSAASVEERDQWVAMIEHQIERTLQGQLSQKEMTNLTCCSSEEVQALRRISGNNVCADCNQPNPDWASLNLGTLICIMCSGIHRNLGSHISKVRSLELDSWPVEYVAVLRAVGNELANRIFEHNAPKDRKPQPNSPQDVKENWIKLKYEQKRFLPPIPVDRTLNAQLLDAVIQRNMASLLNVLPRCSEKDINACLRANDKRTILHLACSSGSVEVLQLLIWYNVDIYALDEKGHSALWHAEQSDAIDCRNLLLNAGLAENYGMDGSANVSQTGSTNAYPPSSSTSNESYYPKNYSKKAYSDWQPSALSDGLDERCHPTAYLSRPMPPPIPGHSRTTSHTDSLPSSAI</sequence>
<dbReference type="Gene3D" id="1.10.220.150">
    <property type="entry name" value="Arf GTPase activating protein"/>
    <property type="match status" value="1"/>
</dbReference>
<keyword evidence="3" id="KW-0479">Metal-binding</keyword>
<feature type="region of interest" description="Disordered" evidence="9">
    <location>
        <begin position="380"/>
        <end position="436"/>
    </location>
</feature>
<dbReference type="PANTHER" id="PTHR45819:SF5">
    <property type="entry name" value="CENTAURIN-GAMMA-1A"/>
    <property type="match status" value="1"/>
</dbReference>
<dbReference type="GO" id="GO:0003924">
    <property type="term" value="F:GTPase activity"/>
    <property type="evidence" value="ECO:0007669"/>
    <property type="project" value="InterPro"/>
</dbReference>
<dbReference type="SUPFAM" id="SSF57863">
    <property type="entry name" value="ArfGap/RecO-like zinc finger"/>
    <property type="match status" value="1"/>
</dbReference>
<dbReference type="InterPro" id="IPR011993">
    <property type="entry name" value="PH-like_dom_sf"/>
</dbReference>
<comment type="similarity">
    <text evidence="1">Belongs to the centaurin gamma-like family.</text>
</comment>
<dbReference type="AlphaFoldDB" id="A0A7E4VV04"/>
<name>A0A7E4VV04_PANRE</name>
<evidence type="ECO:0000256" key="4">
    <source>
        <dbReference type="ARBA" id="ARBA00022771"/>
    </source>
</evidence>
<keyword evidence="12" id="KW-1185">Reference proteome</keyword>
<keyword evidence="6 7" id="KW-0040">ANK repeat</keyword>